<dbReference type="InterPro" id="IPR020846">
    <property type="entry name" value="MFS_dom"/>
</dbReference>
<reference evidence="11 12" key="1">
    <citation type="submission" date="2024-01" db="EMBL/GenBank/DDBJ databases">
        <authorList>
            <person name="Allen C."/>
            <person name="Tagirdzhanova G."/>
        </authorList>
    </citation>
    <scope>NUCLEOTIDE SEQUENCE [LARGE SCALE GENOMIC DNA]</scope>
</reference>
<keyword evidence="12" id="KW-1185">Reference proteome</keyword>
<evidence type="ECO:0000256" key="1">
    <source>
        <dbReference type="ARBA" id="ARBA00004127"/>
    </source>
</evidence>
<protein>
    <submittedName>
        <fullName evidence="11">Ferrioxamine B transporter</fullName>
    </submittedName>
</protein>
<keyword evidence="3" id="KW-0813">Transport</keyword>
<keyword evidence="5 9" id="KW-1133">Transmembrane helix</keyword>
<feature type="region of interest" description="Disordered" evidence="8">
    <location>
        <begin position="580"/>
        <end position="626"/>
    </location>
</feature>
<feature type="compositionally biased region" description="Polar residues" evidence="8">
    <location>
        <begin position="599"/>
        <end position="618"/>
    </location>
</feature>
<gene>
    <name evidence="11" type="primary">SIT1_2</name>
    <name evidence="11" type="ORF">SEUCBS140593_009505</name>
</gene>
<feature type="domain" description="Major facilitator superfamily (MFS) profile" evidence="10">
    <location>
        <begin position="49"/>
        <end position="568"/>
    </location>
</feature>
<organism evidence="11 12">
    <name type="scientific">Sporothrix eucalyptigena</name>
    <dbReference type="NCBI Taxonomy" id="1812306"/>
    <lineage>
        <taxon>Eukaryota</taxon>
        <taxon>Fungi</taxon>
        <taxon>Dikarya</taxon>
        <taxon>Ascomycota</taxon>
        <taxon>Pezizomycotina</taxon>
        <taxon>Sordariomycetes</taxon>
        <taxon>Sordariomycetidae</taxon>
        <taxon>Ophiostomatales</taxon>
        <taxon>Ophiostomataceae</taxon>
        <taxon>Sporothrix</taxon>
    </lineage>
</organism>
<evidence type="ECO:0000256" key="2">
    <source>
        <dbReference type="ARBA" id="ARBA00008335"/>
    </source>
</evidence>
<dbReference type="PANTHER" id="PTHR23501:SF92">
    <property type="entry name" value="GLUTATHIONE EXCHANGER 1-RELATED"/>
    <property type="match status" value="1"/>
</dbReference>
<evidence type="ECO:0000313" key="12">
    <source>
        <dbReference type="Proteomes" id="UP001642482"/>
    </source>
</evidence>
<dbReference type="SUPFAM" id="SSF103473">
    <property type="entry name" value="MFS general substrate transporter"/>
    <property type="match status" value="1"/>
</dbReference>
<evidence type="ECO:0000256" key="5">
    <source>
        <dbReference type="ARBA" id="ARBA00022989"/>
    </source>
</evidence>
<dbReference type="Pfam" id="PF07690">
    <property type="entry name" value="MFS_1"/>
    <property type="match status" value="1"/>
</dbReference>
<dbReference type="PANTHER" id="PTHR23501">
    <property type="entry name" value="MAJOR FACILITATOR SUPERFAMILY"/>
    <property type="match status" value="1"/>
</dbReference>
<feature type="transmembrane region" description="Helical" evidence="9">
    <location>
        <begin position="293"/>
        <end position="313"/>
    </location>
</feature>
<dbReference type="Gene3D" id="1.20.1250.20">
    <property type="entry name" value="MFS general substrate transporter like domains"/>
    <property type="match status" value="2"/>
</dbReference>
<dbReference type="InterPro" id="IPR011701">
    <property type="entry name" value="MFS"/>
</dbReference>
<feature type="transmembrane region" description="Helical" evidence="9">
    <location>
        <begin position="374"/>
        <end position="391"/>
    </location>
</feature>
<comment type="subcellular location">
    <subcellularLocation>
        <location evidence="1">Endomembrane system</location>
        <topology evidence="1">Multi-pass membrane protein</topology>
    </subcellularLocation>
</comment>
<dbReference type="PROSITE" id="PS50850">
    <property type="entry name" value="MFS"/>
    <property type="match status" value="1"/>
</dbReference>
<sequence>MANNDTEGQPENRGPAPIAASALAQVKPSGVARIEVLSRVISWPERLFLLSAVFVVSYVYSLDNTCRNAYQPYALSSFNEHSLLSTVTVLGTVIGAVLQPISAKLSDVFGRVELVGVALFFYTIGTIVQATSHNLPTFSGGIVLWEIGHTSVAFIIQILIADFTSTRWRVLFSFLPVLPTIINTWVSGNITSAVLGHAGWSWGIGMWAIIVPITSLPIFLTIWIIGRRAKQQSVIYAEQVNANADAARRHPLRFLVDLFWMIDIVGVILMVALLALILVPFTLAGGVTKKWQQAHIIAPLVIGFLCIPVFVLWELRAPKPLVSFHLLKQRVVWAPVAIGVLQNTTFVLVATYLYTILQVSFGFSVAAATRISSLYGFVNALVCPFLGFAVYKTRHLKYFVVFGALVYTAALGMLIHYRGSPTTDGLNTNRAGIIGAEVVFGVGGGVLFYAAQAALQVQIKHEHLAAVTGVSLAFHYIGSALGATLAGALWTQLLPSRLEEQLNPINSTLAAIAYANPLVDIVPVYPLGTPERTGVIKAYQSIQRILVITGISLSIPIILLALALPNPKLTDAQNLIDGDAELEPEDKKVNEVEPAETKQVPTQTDTPAATKKTAVQSDNRLEITSK</sequence>
<feature type="transmembrane region" description="Helical" evidence="9">
    <location>
        <begin position="463"/>
        <end position="485"/>
    </location>
</feature>
<dbReference type="Proteomes" id="UP001642482">
    <property type="component" value="Unassembled WGS sequence"/>
</dbReference>
<feature type="transmembrane region" description="Helical" evidence="9">
    <location>
        <begin position="206"/>
        <end position="226"/>
    </location>
</feature>
<evidence type="ECO:0000256" key="3">
    <source>
        <dbReference type="ARBA" id="ARBA00022448"/>
    </source>
</evidence>
<feature type="transmembrane region" description="Helical" evidence="9">
    <location>
        <begin position="258"/>
        <end position="281"/>
    </location>
</feature>
<accession>A0ABP0CVG0</accession>
<proteinExistence type="inferred from homology"/>
<feature type="transmembrane region" description="Helical" evidence="9">
    <location>
        <begin position="545"/>
        <end position="564"/>
    </location>
</feature>
<keyword evidence="4 9" id="KW-0812">Transmembrane</keyword>
<evidence type="ECO:0000256" key="9">
    <source>
        <dbReference type="SAM" id="Phobius"/>
    </source>
</evidence>
<feature type="transmembrane region" description="Helical" evidence="9">
    <location>
        <begin position="82"/>
        <end position="101"/>
    </location>
</feature>
<keyword evidence="7 9" id="KW-0472">Membrane</keyword>
<feature type="transmembrane region" description="Helical" evidence="9">
    <location>
        <begin position="168"/>
        <end position="186"/>
    </location>
</feature>
<feature type="transmembrane region" description="Helical" evidence="9">
    <location>
        <begin position="108"/>
        <end position="130"/>
    </location>
</feature>
<evidence type="ECO:0000256" key="8">
    <source>
        <dbReference type="SAM" id="MobiDB-lite"/>
    </source>
</evidence>
<feature type="transmembrane region" description="Helical" evidence="9">
    <location>
        <begin position="333"/>
        <end position="354"/>
    </location>
</feature>
<name>A0ABP0CVG0_9PEZI</name>
<feature type="transmembrane region" description="Helical" evidence="9">
    <location>
        <begin position="431"/>
        <end position="451"/>
    </location>
</feature>
<dbReference type="EMBL" id="CAWUHD010000158">
    <property type="protein sequence ID" value="CAK7236104.1"/>
    <property type="molecule type" value="Genomic_DNA"/>
</dbReference>
<evidence type="ECO:0000259" key="10">
    <source>
        <dbReference type="PROSITE" id="PS50850"/>
    </source>
</evidence>
<comment type="caution">
    <text evidence="11">The sequence shown here is derived from an EMBL/GenBank/DDBJ whole genome shotgun (WGS) entry which is preliminary data.</text>
</comment>
<keyword evidence="6" id="KW-0406">Ion transport</keyword>
<evidence type="ECO:0000256" key="7">
    <source>
        <dbReference type="ARBA" id="ARBA00023136"/>
    </source>
</evidence>
<comment type="similarity">
    <text evidence="2">Belongs to the major facilitator superfamily.</text>
</comment>
<feature type="transmembrane region" description="Helical" evidence="9">
    <location>
        <begin position="398"/>
        <end position="419"/>
    </location>
</feature>
<evidence type="ECO:0000313" key="11">
    <source>
        <dbReference type="EMBL" id="CAK7236104.1"/>
    </source>
</evidence>
<evidence type="ECO:0000256" key="6">
    <source>
        <dbReference type="ARBA" id="ARBA00023065"/>
    </source>
</evidence>
<evidence type="ECO:0000256" key="4">
    <source>
        <dbReference type="ARBA" id="ARBA00022692"/>
    </source>
</evidence>
<feature type="transmembrane region" description="Helical" evidence="9">
    <location>
        <begin position="142"/>
        <end position="161"/>
    </location>
</feature>
<dbReference type="InterPro" id="IPR036259">
    <property type="entry name" value="MFS_trans_sf"/>
</dbReference>